<dbReference type="Pfam" id="PF00903">
    <property type="entry name" value="Glyoxalase"/>
    <property type="match status" value="1"/>
</dbReference>
<dbReference type="OrthoDB" id="9806868at2"/>
<comment type="caution">
    <text evidence="2">The sequence shown here is derived from an EMBL/GenBank/DDBJ whole genome shotgun (WGS) entry which is preliminary data.</text>
</comment>
<organism evidence="2 3">
    <name type="scientific">Alcaligenes xylosoxydans xylosoxydans</name>
    <name type="common">Achromobacter xylosoxidans</name>
    <dbReference type="NCBI Taxonomy" id="85698"/>
    <lineage>
        <taxon>Bacteria</taxon>
        <taxon>Pseudomonadati</taxon>
        <taxon>Pseudomonadota</taxon>
        <taxon>Betaproteobacteria</taxon>
        <taxon>Burkholderiales</taxon>
        <taxon>Alcaligenaceae</taxon>
        <taxon>Achromobacter</taxon>
    </lineage>
</organism>
<dbReference type="PANTHER" id="PTHR34109">
    <property type="entry name" value="BNAUNNG04460D PROTEIN-RELATED"/>
    <property type="match status" value="1"/>
</dbReference>
<dbReference type="PANTHER" id="PTHR34109:SF1">
    <property type="entry name" value="VOC DOMAIN-CONTAINING PROTEIN"/>
    <property type="match status" value="1"/>
</dbReference>
<gene>
    <name evidence="2" type="ORF">DY367_26105</name>
</gene>
<name>A0A424W6A7_ALCXX</name>
<dbReference type="InterPro" id="IPR029068">
    <property type="entry name" value="Glyas_Bleomycin-R_OHBP_Dase"/>
</dbReference>
<accession>A0A424W6A7</accession>
<dbReference type="PROSITE" id="PS51819">
    <property type="entry name" value="VOC"/>
    <property type="match status" value="1"/>
</dbReference>
<dbReference type="AlphaFoldDB" id="A0A424W6A7"/>
<protein>
    <submittedName>
        <fullName evidence="2">Glyoxalase</fullName>
    </submittedName>
</protein>
<dbReference type="EMBL" id="QVXO01000055">
    <property type="protein sequence ID" value="RPJ88783.1"/>
    <property type="molecule type" value="Genomic_DNA"/>
</dbReference>
<dbReference type="RefSeq" id="WP_118934050.1">
    <property type="nucleotide sequence ID" value="NZ_CP061008.1"/>
</dbReference>
<feature type="domain" description="VOC" evidence="1">
    <location>
        <begin position="12"/>
        <end position="135"/>
    </location>
</feature>
<dbReference type="SUPFAM" id="SSF54593">
    <property type="entry name" value="Glyoxalase/Bleomycin resistance protein/Dihydroxybiphenyl dioxygenase"/>
    <property type="match status" value="1"/>
</dbReference>
<dbReference type="Proteomes" id="UP000285324">
    <property type="component" value="Unassembled WGS sequence"/>
</dbReference>
<evidence type="ECO:0000259" key="1">
    <source>
        <dbReference type="PROSITE" id="PS51819"/>
    </source>
</evidence>
<dbReference type="Gene3D" id="3.30.720.120">
    <property type="match status" value="1"/>
</dbReference>
<dbReference type="InterPro" id="IPR004360">
    <property type="entry name" value="Glyas_Fos-R_dOase_dom"/>
</dbReference>
<evidence type="ECO:0000313" key="3">
    <source>
        <dbReference type="Proteomes" id="UP000285324"/>
    </source>
</evidence>
<sequence length="139" mass="15206">MMSAMPSESAAPRLFPTLRCRDADAMLRWLTGVLGFTEHAVYRDDGAVQHAELAYGSSLLMLGPDRDDAHGKLVGDLQGRRTDALYLAVDDPDALHAQVQASGATIETPPYDTAYGSREFACRDPEGNLWSFGTYWPKA</sequence>
<dbReference type="Gene3D" id="3.30.720.110">
    <property type="match status" value="1"/>
</dbReference>
<proteinExistence type="predicted"/>
<evidence type="ECO:0000313" key="2">
    <source>
        <dbReference type="EMBL" id="RPJ88783.1"/>
    </source>
</evidence>
<reference evidence="2 3" key="1">
    <citation type="submission" date="2018-08" db="EMBL/GenBank/DDBJ databases">
        <title>Achromobacter xylosoxidans Genome sequencing and assembly.</title>
        <authorList>
            <person name="Wang R."/>
            <person name="Rensing C."/>
            <person name="Li Y."/>
        </authorList>
    </citation>
    <scope>NUCLEOTIDE SEQUENCE [LARGE SCALE GENOMIC DNA]</scope>
    <source>
        <strain evidence="2 3">GD003A</strain>
    </source>
</reference>
<dbReference type="InterPro" id="IPR037523">
    <property type="entry name" value="VOC_core"/>
</dbReference>